<keyword evidence="4 7" id="KW-0808">Transferase</keyword>
<dbReference type="PANTHER" id="PTHR43646">
    <property type="entry name" value="GLYCOSYLTRANSFERASE"/>
    <property type="match status" value="1"/>
</dbReference>
<dbReference type="InterPro" id="IPR026461">
    <property type="entry name" value="Trfase_2_rSAM/seldom_assoc"/>
</dbReference>
<proteinExistence type="predicted"/>
<accession>I4C618</accession>
<reference evidence="8" key="1">
    <citation type="submission" date="2012-06" db="EMBL/GenBank/DDBJ databases">
        <title>Complete sequence of chromosome of Desulfomonile tiedjei DSM 6799.</title>
        <authorList>
            <person name="Lucas S."/>
            <person name="Copeland A."/>
            <person name="Lapidus A."/>
            <person name="Glavina del Rio T."/>
            <person name="Dalin E."/>
            <person name="Tice H."/>
            <person name="Bruce D."/>
            <person name="Goodwin L."/>
            <person name="Pitluck S."/>
            <person name="Peters L."/>
            <person name="Ovchinnikova G."/>
            <person name="Zeytun A."/>
            <person name="Lu M."/>
            <person name="Kyrpides N."/>
            <person name="Mavromatis K."/>
            <person name="Ivanova N."/>
            <person name="Brettin T."/>
            <person name="Detter J.C."/>
            <person name="Han C."/>
            <person name="Larimer F."/>
            <person name="Land M."/>
            <person name="Hauser L."/>
            <person name="Markowitz V."/>
            <person name="Cheng J.-F."/>
            <person name="Hugenholtz P."/>
            <person name="Woyke T."/>
            <person name="Wu D."/>
            <person name="Spring S."/>
            <person name="Schroeder M."/>
            <person name="Brambilla E."/>
            <person name="Klenk H.-P."/>
            <person name="Eisen J.A."/>
        </authorList>
    </citation>
    <scope>NUCLEOTIDE SEQUENCE [LARGE SCALE GENOMIC DNA]</scope>
    <source>
        <strain evidence="8">ATCC 49306 / DSM 6799 / DCB-1</strain>
    </source>
</reference>
<dbReference type="eggNOG" id="COG1215">
    <property type="taxonomic scope" value="Bacteria"/>
</dbReference>
<sequence length="225" mass="25359">MTISVIIPTLNEAEYLPRTLERLANKEDLDIIVADGGSTDGTREIARSFTVTFMECPKGRALQMNSAVRSASGTVLLFLHADTLLPDNWEKEVCNVLSHNTVCGGAFSLRIRGNGIGLRIVEALADFRSKAFSLPYGDQAIFVKREIFDDLGGFAEIPIMEDFEFMRRLRMRGKIRILPDSVITSGRRWEKLGVLQTTMINQMMIMGYYLGVAPESLEKFYRKPR</sequence>
<dbReference type="OrthoDB" id="9798250at2"/>
<dbReference type="Gene3D" id="3.90.550.10">
    <property type="entry name" value="Spore Coat Polysaccharide Biosynthesis Protein SpsA, Chain A"/>
    <property type="match status" value="1"/>
</dbReference>
<dbReference type="SUPFAM" id="SSF53448">
    <property type="entry name" value="Nucleotide-diphospho-sugar transferases"/>
    <property type="match status" value="1"/>
</dbReference>
<dbReference type="CDD" id="cd02522">
    <property type="entry name" value="GT_2_like_a"/>
    <property type="match status" value="1"/>
</dbReference>
<evidence type="ECO:0000256" key="1">
    <source>
        <dbReference type="ARBA" id="ARBA00004236"/>
    </source>
</evidence>
<keyword evidence="5" id="KW-0472">Membrane</keyword>
<feature type="domain" description="Glycosyltransferase 2-like" evidence="6">
    <location>
        <begin position="4"/>
        <end position="107"/>
    </location>
</feature>
<dbReference type="GO" id="GO:0005886">
    <property type="term" value="C:plasma membrane"/>
    <property type="evidence" value="ECO:0007669"/>
    <property type="project" value="UniProtKB-SubCell"/>
</dbReference>
<evidence type="ECO:0000313" key="8">
    <source>
        <dbReference type="Proteomes" id="UP000006055"/>
    </source>
</evidence>
<dbReference type="InterPro" id="IPR029044">
    <property type="entry name" value="Nucleotide-diphossugar_trans"/>
</dbReference>
<keyword evidence="2" id="KW-1003">Cell membrane</keyword>
<comment type="subcellular location">
    <subcellularLocation>
        <location evidence="1">Cell membrane</location>
    </subcellularLocation>
</comment>
<dbReference type="KEGG" id="dti:Desti_2322"/>
<dbReference type="GO" id="GO:0016757">
    <property type="term" value="F:glycosyltransferase activity"/>
    <property type="evidence" value="ECO:0007669"/>
    <property type="project" value="UniProtKB-KW"/>
</dbReference>
<evidence type="ECO:0000313" key="7">
    <source>
        <dbReference type="EMBL" id="AFM25009.1"/>
    </source>
</evidence>
<dbReference type="PANTHER" id="PTHR43646:SF2">
    <property type="entry name" value="GLYCOSYLTRANSFERASE 2-LIKE DOMAIN-CONTAINING PROTEIN"/>
    <property type="match status" value="1"/>
</dbReference>
<dbReference type="AlphaFoldDB" id="I4C618"/>
<dbReference type="Proteomes" id="UP000006055">
    <property type="component" value="Chromosome"/>
</dbReference>
<dbReference type="InterPro" id="IPR001173">
    <property type="entry name" value="Glyco_trans_2-like"/>
</dbReference>
<dbReference type="Pfam" id="PF00535">
    <property type="entry name" value="Glycos_transf_2"/>
    <property type="match status" value="1"/>
</dbReference>
<evidence type="ECO:0000256" key="3">
    <source>
        <dbReference type="ARBA" id="ARBA00022676"/>
    </source>
</evidence>
<dbReference type="PATRIC" id="fig|706587.4.peg.2665"/>
<evidence type="ECO:0000259" key="6">
    <source>
        <dbReference type="Pfam" id="PF00535"/>
    </source>
</evidence>
<name>I4C618_DESTA</name>
<dbReference type="STRING" id="706587.Desti_2322"/>
<gene>
    <name evidence="7" type="ordered locus">Desti_2322</name>
</gene>
<evidence type="ECO:0000256" key="4">
    <source>
        <dbReference type="ARBA" id="ARBA00022679"/>
    </source>
</evidence>
<dbReference type="HOGENOM" id="CLU_025996_17_3_7"/>
<organism evidence="7 8">
    <name type="scientific">Desulfomonile tiedjei (strain ATCC 49306 / DSM 6799 / DCB-1)</name>
    <dbReference type="NCBI Taxonomy" id="706587"/>
    <lineage>
        <taxon>Bacteria</taxon>
        <taxon>Pseudomonadati</taxon>
        <taxon>Thermodesulfobacteriota</taxon>
        <taxon>Desulfomonilia</taxon>
        <taxon>Desulfomonilales</taxon>
        <taxon>Desulfomonilaceae</taxon>
        <taxon>Desulfomonile</taxon>
    </lineage>
</organism>
<keyword evidence="8" id="KW-1185">Reference proteome</keyword>
<dbReference type="EMBL" id="CP003360">
    <property type="protein sequence ID" value="AFM25009.1"/>
    <property type="molecule type" value="Genomic_DNA"/>
</dbReference>
<dbReference type="NCBIfam" id="TIGR04283">
    <property type="entry name" value="glyco_like_mftF"/>
    <property type="match status" value="1"/>
</dbReference>
<evidence type="ECO:0000256" key="5">
    <source>
        <dbReference type="ARBA" id="ARBA00023136"/>
    </source>
</evidence>
<keyword evidence="3" id="KW-0328">Glycosyltransferase</keyword>
<protein>
    <submittedName>
        <fullName evidence="7">Glycosyl transferase</fullName>
    </submittedName>
</protein>
<evidence type="ECO:0000256" key="2">
    <source>
        <dbReference type="ARBA" id="ARBA00022475"/>
    </source>
</evidence>